<evidence type="ECO:0000256" key="3">
    <source>
        <dbReference type="ARBA" id="ARBA00022692"/>
    </source>
</evidence>
<comment type="catalytic activity">
    <reaction evidence="6">
        <text>Na(+)(in) + 2 H(+)(out) = Na(+)(out) + 2 H(+)(in)</text>
        <dbReference type="Rhea" id="RHEA:29251"/>
        <dbReference type="ChEBI" id="CHEBI:15378"/>
        <dbReference type="ChEBI" id="CHEBI:29101"/>
    </reaction>
</comment>
<name>A0A517MLF2_9BACT</name>
<keyword evidence="3 6" id="KW-0812">Transmembrane</keyword>
<evidence type="ECO:0000256" key="4">
    <source>
        <dbReference type="ARBA" id="ARBA00022989"/>
    </source>
</evidence>
<feature type="transmembrane region" description="Helical" evidence="6">
    <location>
        <begin position="360"/>
        <end position="380"/>
    </location>
</feature>
<comment type="subcellular location">
    <subcellularLocation>
        <location evidence="1">Cell inner membrane</location>
        <topology evidence="1">Multi-pass membrane protein</topology>
    </subcellularLocation>
    <subcellularLocation>
        <location evidence="6">Cell membrane</location>
        <topology evidence="6">Multi-pass membrane protein</topology>
    </subcellularLocation>
</comment>
<keyword evidence="6" id="KW-0406">Ion transport</keyword>
<feature type="transmembrane region" description="Helical" evidence="6">
    <location>
        <begin position="214"/>
        <end position="237"/>
    </location>
</feature>
<feature type="transmembrane region" description="Helical" evidence="6">
    <location>
        <begin position="387"/>
        <end position="410"/>
    </location>
</feature>
<feature type="transmembrane region" description="Helical" evidence="6">
    <location>
        <begin position="271"/>
        <end position="297"/>
    </location>
</feature>
<keyword evidence="9" id="KW-1185">Reference proteome</keyword>
<evidence type="ECO:0000256" key="2">
    <source>
        <dbReference type="ARBA" id="ARBA00022475"/>
    </source>
</evidence>
<evidence type="ECO:0000256" key="6">
    <source>
        <dbReference type="HAMAP-Rule" id="MF_01844"/>
    </source>
</evidence>
<dbReference type="HAMAP" id="MF_01844">
    <property type="entry name" value="NhaA"/>
    <property type="match status" value="1"/>
</dbReference>
<dbReference type="Gene3D" id="1.20.1530.10">
    <property type="entry name" value="Na+/H+ antiporter like domain"/>
    <property type="match status" value="1"/>
</dbReference>
<dbReference type="PANTHER" id="PTHR30341:SF0">
    <property type="entry name" value="NA(+)_H(+) ANTIPORTER NHAA"/>
    <property type="match status" value="1"/>
</dbReference>
<proteinExistence type="inferred from homology"/>
<dbReference type="Proteomes" id="UP000320672">
    <property type="component" value="Chromosome"/>
</dbReference>
<evidence type="ECO:0000313" key="8">
    <source>
        <dbReference type="EMBL" id="QDS95726.1"/>
    </source>
</evidence>
<keyword evidence="4 6" id="KW-1133">Transmembrane helix</keyword>
<feature type="transmembrane region" description="Helical" evidence="6">
    <location>
        <begin position="461"/>
        <end position="480"/>
    </location>
</feature>
<feature type="region of interest" description="Disordered" evidence="7">
    <location>
        <begin position="19"/>
        <end position="52"/>
    </location>
</feature>
<feature type="transmembrane region" description="Helical" evidence="6">
    <location>
        <begin position="154"/>
        <end position="176"/>
    </location>
</feature>
<feature type="transmembrane region" description="Helical" evidence="6">
    <location>
        <begin position="80"/>
        <end position="104"/>
    </location>
</feature>
<feature type="compositionally biased region" description="Polar residues" evidence="7">
    <location>
        <begin position="36"/>
        <end position="45"/>
    </location>
</feature>
<dbReference type="GO" id="GO:0006885">
    <property type="term" value="P:regulation of pH"/>
    <property type="evidence" value="ECO:0007669"/>
    <property type="project" value="UniProtKB-UniRule"/>
</dbReference>
<comment type="function">
    <text evidence="6">Na(+)/H(+) antiporter that extrudes sodium in exchange for external protons.</text>
</comment>
<comment type="similarity">
    <text evidence="6">Belongs to the NhaA Na(+)/H(+) (TC 2.A.33) antiporter family.</text>
</comment>
<dbReference type="Pfam" id="PF06965">
    <property type="entry name" value="Na_H_antiport_1"/>
    <property type="match status" value="1"/>
</dbReference>
<keyword evidence="6" id="KW-0739">Sodium transport</keyword>
<dbReference type="InterPro" id="IPR004670">
    <property type="entry name" value="NhaA"/>
</dbReference>
<dbReference type="AlphaFoldDB" id="A0A517MLF2"/>
<feature type="transmembrane region" description="Helical" evidence="6">
    <location>
        <begin position="188"/>
        <end position="207"/>
    </location>
</feature>
<sequence>MAEFDWIRRLRLRTKCPHNERSCSNHLAPSDPLDNSIESETSPEPRNTFPGSAIPLPMQPVDRILRPLARFLHIEASSGLFLVACTAIALYAANSNYAAGYLAFWNTDVTLGFGKYVFHHSLRHVINDGMMAIFFFVIGLEVKRELAHGSLSSWKQATLPIAAACGGMLIPAGLYLSMQYGQPGMRGWGIPMATDIAFVIGCLALLGSRVPLSLRILLLSLAIVDDIGAILVIAVGYTESLDYRYLGLAAICIAMVQGLSRIGVRNFPPYIVIGAIAWLMLHESGVHATLIGVILGLQTPARAVLVPERFRDYLNNKKEEFGNGRWAKRRHRAEAVHEVQRLTRELVSPLEYLEMTLHPWTAYIIMPLFALANAGVTIELGNLNDSVAIAVVLGLVVGKPLGILLFSWVVVKLGWAKLPAGIGWPVLFSGSCLAGIGFTMALFIDGLAFGDAGPDTAKTGVLVGSAISAVLGMLLLWWTLPVIPKQASPTEDSVSNENT</sequence>
<dbReference type="GO" id="GO:0005886">
    <property type="term" value="C:plasma membrane"/>
    <property type="evidence" value="ECO:0007669"/>
    <property type="project" value="UniProtKB-SubCell"/>
</dbReference>
<keyword evidence="6" id="KW-0813">Transport</keyword>
<dbReference type="InterPro" id="IPR023171">
    <property type="entry name" value="Na/H_antiporter_dom_sf"/>
</dbReference>
<dbReference type="PANTHER" id="PTHR30341">
    <property type="entry name" value="SODIUM ION/PROTON ANTIPORTER NHAA-RELATED"/>
    <property type="match status" value="1"/>
</dbReference>
<evidence type="ECO:0000256" key="5">
    <source>
        <dbReference type="ARBA" id="ARBA00023136"/>
    </source>
</evidence>
<reference evidence="8 9" key="1">
    <citation type="submission" date="2019-02" db="EMBL/GenBank/DDBJ databases">
        <title>Deep-cultivation of Planctomycetes and their phenomic and genomic characterization uncovers novel biology.</title>
        <authorList>
            <person name="Wiegand S."/>
            <person name="Jogler M."/>
            <person name="Boedeker C."/>
            <person name="Pinto D."/>
            <person name="Vollmers J."/>
            <person name="Rivas-Marin E."/>
            <person name="Kohn T."/>
            <person name="Peeters S.H."/>
            <person name="Heuer A."/>
            <person name="Rast P."/>
            <person name="Oberbeckmann S."/>
            <person name="Bunk B."/>
            <person name="Jeske O."/>
            <person name="Meyerdierks A."/>
            <person name="Storesund J.E."/>
            <person name="Kallscheuer N."/>
            <person name="Luecker S."/>
            <person name="Lage O.M."/>
            <person name="Pohl T."/>
            <person name="Merkel B.J."/>
            <person name="Hornburger P."/>
            <person name="Mueller R.-W."/>
            <person name="Bruemmer F."/>
            <person name="Labrenz M."/>
            <person name="Spormann A.M."/>
            <person name="Op den Camp H."/>
            <person name="Overmann J."/>
            <person name="Amann R."/>
            <person name="Jetten M.S.M."/>
            <person name="Mascher T."/>
            <person name="Medema M.H."/>
            <person name="Devos D.P."/>
            <person name="Kaster A.-K."/>
            <person name="Ovreas L."/>
            <person name="Rohde M."/>
            <person name="Galperin M.Y."/>
            <person name="Jogler C."/>
        </authorList>
    </citation>
    <scope>NUCLEOTIDE SEQUENCE [LARGE SCALE GENOMIC DNA]</scope>
    <source>
        <strain evidence="8 9">FF011L</strain>
    </source>
</reference>
<keyword evidence="5 6" id="KW-0472">Membrane</keyword>
<keyword evidence="6" id="KW-0050">Antiport</keyword>
<dbReference type="KEGG" id="rml:FF011L_45260"/>
<keyword evidence="6" id="KW-0915">Sodium</keyword>
<dbReference type="GO" id="GO:0015385">
    <property type="term" value="F:sodium:proton antiporter activity"/>
    <property type="evidence" value="ECO:0007669"/>
    <property type="project" value="UniProtKB-UniRule"/>
</dbReference>
<dbReference type="EMBL" id="CP036262">
    <property type="protein sequence ID" value="QDS95726.1"/>
    <property type="molecule type" value="Genomic_DNA"/>
</dbReference>
<accession>A0A517MLF2</accession>
<evidence type="ECO:0000256" key="7">
    <source>
        <dbReference type="SAM" id="MobiDB-lite"/>
    </source>
</evidence>
<gene>
    <name evidence="6 8" type="primary">nhaA</name>
    <name evidence="8" type="ORF">FF011L_45260</name>
</gene>
<evidence type="ECO:0000313" key="9">
    <source>
        <dbReference type="Proteomes" id="UP000320672"/>
    </source>
</evidence>
<dbReference type="NCBIfam" id="TIGR00773">
    <property type="entry name" value="NhaA"/>
    <property type="match status" value="1"/>
</dbReference>
<evidence type="ECO:0000256" key="1">
    <source>
        <dbReference type="ARBA" id="ARBA00004429"/>
    </source>
</evidence>
<protein>
    <recommendedName>
        <fullName evidence="6">Na(+)/H(+) antiporter NhaA</fullName>
    </recommendedName>
    <alternativeName>
        <fullName evidence="6">Sodium/proton antiporter NhaA</fullName>
    </alternativeName>
</protein>
<feature type="transmembrane region" description="Helical" evidence="6">
    <location>
        <begin position="422"/>
        <end position="449"/>
    </location>
</feature>
<feature type="transmembrane region" description="Helical" evidence="6">
    <location>
        <begin position="243"/>
        <end position="264"/>
    </location>
</feature>
<organism evidence="8 9">
    <name type="scientific">Roseimaritima multifibrata</name>
    <dbReference type="NCBI Taxonomy" id="1930274"/>
    <lineage>
        <taxon>Bacteria</taxon>
        <taxon>Pseudomonadati</taxon>
        <taxon>Planctomycetota</taxon>
        <taxon>Planctomycetia</taxon>
        <taxon>Pirellulales</taxon>
        <taxon>Pirellulaceae</taxon>
        <taxon>Roseimaritima</taxon>
    </lineage>
</organism>
<keyword evidence="2 6" id="KW-1003">Cell membrane</keyword>